<evidence type="ECO:0000313" key="1">
    <source>
        <dbReference type="EMBL" id="TGO46566.1"/>
    </source>
</evidence>
<dbReference type="OrthoDB" id="4868304at2759"/>
<dbReference type="Proteomes" id="UP000297527">
    <property type="component" value="Unassembled WGS sequence"/>
</dbReference>
<name>A0A4Z1HBV7_9HELO</name>
<comment type="caution">
    <text evidence="1">The sequence shown here is derived from an EMBL/GenBank/DDBJ whole genome shotgun (WGS) entry which is preliminary data.</text>
</comment>
<dbReference type="AlphaFoldDB" id="A0A4Z1HBV7"/>
<organism evidence="1 2">
    <name type="scientific">Botryotinia convoluta</name>
    <dbReference type="NCBI Taxonomy" id="54673"/>
    <lineage>
        <taxon>Eukaryota</taxon>
        <taxon>Fungi</taxon>
        <taxon>Dikarya</taxon>
        <taxon>Ascomycota</taxon>
        <taxon>Pezizomycotina</taxon>
        <taxon>Leotiomycetes</taxon>
        <taxon>Helotiales</taxon>
        <taxon>Sclerotiniaceae</taxon>
        <taxon>Botryotinia</taxon>
    </lineage>
</organism>
<sequence>MHTLVDTTLQRQTVRRLLEEFVTRTGALIKEPGAFNFGFPYSSNPRREGFSIMEVTDFEVSDNHQTQRLFQQFYDGYDTMGTERDWAILLRDDPPDSTSVPYTGSISVKQAGQNIHYFFHDYSPPRPSLDTKTENSQTPTRTYFTTITMWRSVDAMREWHTEYAANCDDYERLGHPLE</sequence>
<protein>
    <submittedName>
        <fullName evidence="1">Uncharacterized protein</fullName>
    </submittedName>
</protein>
<reference evidence="1 2" key="1">
    <citation type="submission" date="2017-12" db="EMBL/GenBank/DDBJ databases">
        <title>Comparative genomics of Botrytis spp.</title>
        <authorList>
            <person name="Valero-Jimenez C.A."/>
            <person name="Tapia P."/>
            <person name="Veloso J."/>
            <person name="Silva-Moreno E."/>
            <person name="Staats M."/>
            <person name="Valdes J.H."/>
            <person name="Van Kan J.A.L."/>
        </authorList>
    </citation>
    <scope>NUCLEOTIDE SEQUENCE [LARGE SCALE GENOMIC DNA]</scope>
    <source>
        <strain evidence="1 2">MUCL11595</strain>
    </source>
</reference>
<gene>
    <name evidence="1" type="ORF">BCON_0317g00010</name>
</gene>
<evidence type="ECO:0000313" key="2">
    <source>
        <dbReference type="Proteomes" id="UP000297527"/>
    </source>
</evidence>
<keyword evidence="2" id="KW-1185">Reference proteome</keyword>
<accession>A0A4Z1HBV7</accession>
<dbReference type="EMBL" id="PQXN01000316">
    <property type="protein sequence ID" value="TGO46566.1"/>
    <property type="molecule type" value="Genomic_DNA"/>
</dbReference>
<proteinExistence type="predicted"/>